<evidence type="ECO:0000313" key="2">
    <source>
        <dbReference type="EMBL" id="KAK3178397.1"/>
    </source>
</evidence>
<gene>
    <name evidence="2" type="ORF">OEA41_000532</name>
</gene>
<comment type="caution">
    <text evidence="2">The sequence shown here is derived from an EMBL/GenBank/DDBJ whole genome shotgun (WGS) entry which is preliminary data.</text>
</comment>
<reference evidence="2" key="1">
    <citation type="submission" date="2022-11" db="EMBL/GenBank/DDBJ databases">
        <title>Chromosomal genome sequence assembly and mating type (MAT) locus characterization of the leprose asexual lichenized fungus Lepraria neglecta (Nyl.) Erichsen.</title>
        <authorList>
            <person name="Allen J.L."/>
            <person name="Pfeffer B."/>
        </authorList>
    </citation>
    <scope>NUCLEOTIDE SEQUENCE</scope>
    <source>
        <strain evidence="2">Allen 5258</strain>
    </source>
</reference>
<dbReference type="InterPro" id="IPR000182">
    <property type="entry name" value="GNAT_dom"/>
</dbReference>
<dbReference type="Proteomes" id="UP001276659">
    <property type="component" value="Unassembled WGS sequence"/>
</dbReference>
<dbReference type="InterPro" id="IPR053144">
    <property type="entry name" value="Acetyltransferase_Butenolide"/>
</dbReference>
<organism evidence="2 3">
    <name type="scientific">Lepraria neglecta</name>
    <dbReference type="NCBI Taxonomy" id="209136"/>
    <lineage>
        <taxon>Eukaryota</taxon>
        <taxon>Fungi</taxon>
        <taxon>Dikarya</taxon>
        <taxon>Ascomycota</taxon>
        <taxon>Pezizomycotina</taxon>
        <taxon>Lecanoromycetes</taxon>
        <taxon>OSLEUM clade</taxon>
        <taxon>Lecanoromycetidae</taxon>
        <taxon>Lecanorales</taxon>
        <taxon>Lecanorineae</taxon>
        <taxon>Stereocaulaceae</taxon>
        <taxon>Lepraria</taxon>
    </lineage>
</organism>
<sequence>MSTLSSQTLCWSPSIEKMKGYTMIHSTPTLETYLSLRKATGLTPKNSQAASTGLANTLFAVQTSPSSSPDTVVGRGRMIGDGGCFFQLVDMAVHPEHQRKGVGKMIMKELKEWMDKNVPETGTVLLFADGKANELYKQYGFVETSTTSPFFSKGMALRY</sequence>
<evidence type="ECO:0000259" key="1">
    <source>
        <dbReference type="PROSITE" id="PS51186"/>
    </source>
</evidence>
<dbReference type="PANTHER" id="PTHR43233">
    <property type="entry name" value="FAMILY N-ACETYLTRANSFERASE, PUTATIVE (AFU_ORTHOLOGUE AFUA_6G03350)-RELATED"/>
    <property type="match status" value="1"/>
</dbReference>
<dbReference type="PANTHER" id="PTHR43233:SF1">
    <property type="entry name" value="FAMILY N-ACETYLTRANSFERASE, PUTATIVE (AFU_ORTHOLOGUE AFUA_6G03350)-RELATED"/>
    <property type="match status" value="1"/>
</dbReference>
<accession>A0AAD9ZIP1</accession>
<keyword evidence="3" id="KW-1185">Reference proteome</keyword>
<name>A0AAD9ZIP1_9LECA</name>
<feature type="domain" description="N-acetyltransferase" evidence="1">
    <location>
        <begin position="70"/>
        <end position="159"/>
    </location>
</feature>
<protein>
    <recommendedName>
        <fullName evidence="1">N-acetyltransferase domain-containing protein</fullName>
    </recommendedName>
</protein>
<dbReference type="Gene3D" id="3.40.630.30">
    <property type="match status" value="1"/>
</dbReference>
<evidence type="ECO:0000313" key="3">
    <source>
        <dbReference type="Proteomes" id="UP001276659"/>
    </source>
</evidence>
<dbReference type="PROSITE" id="PS51186">
    <property type="entry name" value="GNAT"/>
    <property type="match status" value="1"/>
</dbReference>
<dbReference type="SUPFAM" id="SSF55729">
    <property type="entry name" value="Acyl-CoA N-acyltransferases (Nat)"/>
    <property type="match status" value="1"/>
</dbReference>
<dbReference type="InterPro" id="IPR016181">
    <property type="entry name" value="Acyl_CoA_acyltransferase"/>
</dbReference>
<proteinExistence type="predicted"/>
<dbReference type="CDD" id="cd04301">
    <property type="entry name" value="NAT_SF"/>
    <property type="match status" value="1"/>
</dbReference>
<dbReference type="GO" id="GO:0016747">
    <property type="term" value="F:acyltransferase activity, transferring groups other than amino-acyl groups"/>
    <property type="evidence" value="ECO:0007669"/>
    <property type="project" value="InterPro"/>
</dbReference>
<dbReference type="EMBL" id="JASNWA010000003">
    <property type="protein sequence ID" value="KAK3178397.1"/>
    <property type="molecule type" value="Genomic_DNA"/>
</dbReference>
<dbReference type="Pfam" id="PF13508">
    <property type="entry name" value="Acetyltransf_7"/>
    <property type="match status" value="1"/>
</dbReference>
<dbReference type="AlphaFoldDB" id="A0AAD9ZIP1"/>